<dbReference type="InterPro" id="IPR024453">
    <property type="entry name" value="Peptidase_C92"/>
</dbReference>
<dbReference type="SUPFAM" id="SSF54001">
    <property type="entry name" value="Cysteine proteinases"/>
    <property type="match status" value="1"/>
</dbReference>
<keyword evidence="2" id="KW-1185">Reference proteome</keyword>
<gene>
    <name evidence="1" type="ORF">HYN59_06885</name>
</gene>
<accession>A0A2S1QWV4</accession>
<dbReference type="Gene3D" id="3.90.1720.10">
    <property type="entry name" value="endopeptidase domain like (from Nostoc punctiforme)"/>
    <property type="match status" value="1"/>
</dbReference>
<dbReference type="RefSeq" id="WP_108777570.1">
    <property type="nucleotide sequence ID" value="NZ_CP029186.1"/>
</dbReference>
<protein>
    <submittedName>
        <fullName evidence="1">Uncharacterized protein</fullName>
    </submittedName>
</protein>
<dbReference type="OrthoDB" id="1148539at2"/>
<reference evidence="1 2" key="1">
    <citation type="submission" date="2018-04" db="EMBL/GenBank/DDBJ databases">
        <title>Genome sequencing of Flavobacterium sp. HYN0059.</title>
        <authorList>
            <person name="Yi H."/>
            <person name="Baek C."/>
        </authorList>
    </citation>
    <scope>NUCLEOTIDE SEQUENCE [LARGE SCALE GENOMIC DNA]</scope>
    <source>
        <strain evidence="1 2">HYN0059</strain>
    </source>
</reference>
<organism evidence="1 2">
    <name type="scientific">Flavobacterium album</name>
    <dbReference type="NCBI Taxonomy" id="2175091"/>
    <lineage>
        <taxon>Bacteria</taxon>
        <taxon>Pseudomonadati</taxon>
        <taxon>Bacteroidota</taxon>
        <taxon>Flavobacteriia</taxon>
        <taxon>Flavobacteriales</taxon>
        <taxon>Flavobacteriaceae</taxon>
        <taxon>Flavobacterium</taxon>
    </lineage>
</organism>
<proteinExistence type="predicted"/>
<dbReference type="Pfam" id="PF05708">
    <property type="entry name" value="Peptidase_C92"/>
    <property type="match status" value="1"/>
</dbReference>
<dbReference type="AlphaFoldDB" id="A0A2S1QWV4"/>
<evidence type="ECO:0000313" key="1">
    <source>
        <dbReference type="EMBL" id="AWH84864.1"/>
    </source>
</evidence>
<dbReference type="Proteomes" id="UP000244929">
    <property type="component" value="Chromosome"/>
</dbReference>
<dbReference type="InterPro" id="IPR038765">
    <property type="entry name" value="Papain-like_cys_pep_sf"/>
</dbReference>
<name>A0A2S1QWV4_9FLAO</name>
<sequence>MMAAVIMKKRYRIKRIFLSLVVLFCFMLMSYKAFFYFDHRSEQKEIIKNQDVTRLSKAEMAQLEEGDFILRRGFGFFSDYISKNLNDTINHNTIDVTHAGIIVRRNGALHVIHSLSSDVTNIDGLQIQPLAEFLNYSAPGKIIVTHVKTTDAAMGHKVAQLAEGYLAKHIPFDHKGTIDDDSELFCTELIWKILEKDLHCVTLPSDPKVRKDFFYSMMPMYDTAYFDIKINQYISK</sequence>
<dbReference type="KEGG" id="falb:HYN59_06885"/>
<evidence type="ECO:0000313" key="2">
    <source>
        <dbReference type="Proteomes" id="UP000244929"/>
    </source>
</evidence>
<dbReference type="EMBL" id="CP029186">
    <property type="protein sequence ID" value="AWH84864.1"/>
    <property type="molecule type" value="Genomic_DNA"/>
</dbReference>